<keyword evidence="3" id="KW-1185">Reference proteome</keyword>
<dbReference type="KEGG" id="samy:DB32_005720"/>
<dbReference type="EMBL" id="CP011125">
    <property type="protein sequence ID" value="AKF08571.1"/>
    <property type="molecule type" value="Genomic_DNA"/>
</dbReference>
<evidence type="ECO:0000313" key="3">
    <source>
        <dbReference type="Proteomes" id="UP000034883"/>
    </source>
</evidence>
<evidence type="ECO:0000313" key="2">
    <source>
        <dbReference type="EMBL" id="AKF08571.1"/>
    </source>
</evidence>
<organism evidence="2 3">
    <name type="scientific">Sandaracinus amylolyticus</name>
    <dbReference type="NCBI Taxonomy" id="927083"/>
    <lineage>
        <taxon>Bacteria</taxon>
        <taxon>Pseudomonadati</taxon>
        <taxon>Myxococcota</taxon>
        <taxon>Polyangia</taxon>
        <taxon>Polyangiales</taxon>
        <taxon>Sandaracinaceae</taxon>
        <taxon>Sandaracinus</taxon>
    </lineage>
</organism>
<sequence>MSPTSNTHGPHAVVSRAGLIVAGLLFAAALFVAPSRAEARGPLYAGFGLGPYVLVAHDYADAFDDAHFRTSFEFGIHFSRDDTGFFIAFEAVPTFGDWYVMFFGGMRLGGDIEVYANRDIGVIVRPSGLIGGGIWDPDGRDNDLAYLVLQPAFDLRLALADRLMHLWIRPVSFDLLFYPDWYDGDFHFDAGYSFMAGLDFNF</sequence>
<evidence type="ECO:0000256" key="1">
    <source>
        <dbReference type="SAM" id="Phobius"/>
    </source>
</evidence>
<keyword evidence="1" id="KW-0812">Transmembrane</keyword>
<dbReference type="STRING" id="927083.DB32_005720"/>
<proteinExistence type="predicted"/>
<dbReference type="AlphaFoldDB" id="A0A0F6W6K8"/>
<keyword evidence="1" id="KW-0472">Membrane</keyword>
<reference evidence="2 3" key="1">
    <citation type="submission" date="2015-03" db="EMBL/GenBank/DDBJ databases">
        <title>Genome assembly of Sandaracinus amylolyticus DSM 53668.</title>
        <authorList>
            <person name="Sharma G."/>
            <person name="Subramanian S."/>
        </authorList>
    </citation>
    <scope>NUCLEOTIDE SEQUENCE [LARGE SCALE GENOMIC DNA]</scope>
    <source>
        <strain evidence="2 3">DSM 53668</strain>
    </source>
</reference>
<accession>A0A0F6W6K8</accession>
<gene>
    <name evidence="2" type="ORF">DB32_005720</name>
</gene>
<dbReference type="Proteomes" id="UP000034883">
    <property type="component" value="Chromosome"/>
</dbReference>
<name>A0A0F6W6K8_9BACT</name>
<keyword evidence="1" id="KW-1133">Transmembrane helix</keyword>
<protein>
    <submittedName>
        <fullName evidence="2">Uncharacterized protein</fullName>
    </submittedName>
</protein>
<feature type="transmembrane region" description="Helical" evidence="1">
    <location>
        <begin position="12"/>
        <end position="33"/>
    </location>
</feature>